<dbReference type="GO" id="GO:0004175">
    <property type="term" value="F:endopeptidase activity"/>
    <property type="evidence" value="ECO:0007669"/>
    <property type="project" value="TreeGrafter"/>
</dbReference>
<keyword evidence="3" id="KW-1185">Reference proteome</keyword>
<reference evidence="2" key="1">
    <citation type="submission" date="2021-03" db="EMBL/GenBank/DDBJ databases">
        <authorList>
            <person name="Wang G."/>
        </authorList>
    </citation>
    <scope>NUCLEOTIDE SEQUENCE</scope>
    <source>
        <strain evidence="2">KCTC 12899</strain>
    </source>
</reference>
<dbReference type="EMBL" id="JAFREP010000011">
    <property type="protein sequence ID" value="MBO1319456.1"/>
    <property type="molecule type" value="Genomic_DNA"/>
</dbReference>
<dbReference type="RefSeq" id="WP_207859308.1">
    <property type="nucleotide sequence ID" value="NZ_JAFREP010000011.1"/>
</dbReference>
<dbReference type="AlphaFoldDB" id="A0A8J7Q728"/>
<accession>A0A8J7Q728</accession>
<dbReference type="PANTHER" id="PTHR32060">
    <property type="entry name" value="TAIL-SPECIFIC PROTEASE"/>
    <property type="match status" value="1"/>
</dbReference>
<dbReference type="Gene3D" id="3.90.226.10">
    <property type="entry name" value="2-enoyl-CoA Hydratase, Chain A, domain 1"/>
    <property type="match status" value="1"/>
</dbReference>
<dbReference type="PANTHER" id="PTHR32060:SF30">
    <property type="entry name" value="CARBOXY-TERMINAL PROCESSING PROTEASE CTPA"/>
    <property type="match status" value="1"/>
</dbReference>
<dbReference type="GO" id="GO:0030288">
    <property type="term" value="C:outer membrane-bounded periplasmic space"/>
    <property type="evidence" value="ECO:0007669"/>
    <property type="project" value="TreeGrafter"/>
</dbReference>
<dbReference type="Pfam" id="PF03572">
    <property type="entry name" value="Peptidase_S41"/>
    <property type="match status" value="1"/>
</dbReference>
<gene>
    <name evidence="2" type="ORF">J3U88_13360</name>
</gene>
<protein>
    <recommendedName>
        <fullName evidence="1">Tail specific protease domain-containing protein</fullName>
    </recommendedName>
</protein>
<dbReference type="SUPFAM" id="SSF52096">
    <property type="entry name" value="ClpP/crotonase"/>
    <property type="match status" value="1"/>
</dbReference>
<organism evidence="2 3">
    <name type="scientific">Acanthopleuribacter pedis</name>
    <dbReference type="NCBI Taxonomy" id="442870"/>
    <lineage>
        <taxon>Bacteria</taxon>
        <taxon>Pseudomonadati</taxon>
        <taxon>Acidobacteriota</taxon>
        <taxon>Holophagae</taxon>
        <taxon>Acanthopleuribacterales</taxon>
        <taxon>Acanthopleuribacteraceae</taxon>
        <taxon>Acanthopleuribacter</taxon>
    </lineage>
</organism>
<sequence>MTTPQTQTRDVALATIHRLEPLVDAWQKRPEAVEIEQVTELIHAYGQVGRGPDAEALFTWLCEATPVTPQWLEEQPGLAEVRGASRYPSLLAKVQEETKLAERIWGPQHYPYVAKLPLTERLFGLSLVWSELKYGFPHFDKVPDLDWDQAYRDAIPEVTAAEDTLTYYRVLKRLVARLQEGHTHVAYPWDLVDQTRRRPAFLTELVENRVLVTELAEGAELPAEIRVGSEILAIDGVPVLQYAAEQVAPYFGASTPQSVRKSIFQMGVLEGPLDKPINLQVAAADGVRHAVQVRRGKDHAFPRPALSWRRIGEMGYIAINTFGDRLTEEAVAEAVAALKDSKGLIIDVRKNGGGNSGWWVVGHLAPEYYKTPWAVRAYRPVLRPWGWPRLTWYEEPAKLETSEQQPRYAGPVVVLAGAATASAAEDFLAAFKAAKRGPIFGQASSGATGQPLLKGLPGGGYVRFCVKRDRTPDGQPIVGRGIPADRTILPTVDDIRSGFDRPLQAALQHLAEAASL</sequence>
<dbReference type="GO" id="GO:0007165">
    <property type="term" value="P:signal transduction"/>
    <property type="evidence" value="ECO:0007669"/>
    <property type="project" value="TreeGrafter"/>
</dbReference>
<dbReference type="Gene3D" id="3.30.750.44">
    <property type="match status" value="1"/>
</dbReference>
<dbReference type="GO" id="GO:0008236">
    <property type="term" value="F:serine-type peptidase activity"/>
    <property type="evidence" value="ECO:0007669"/>
    <property type="project" value="InterPro"/>
</dbReference>
<evidence type="ECO:0000259" key="1">
    <source>
        <dbReference type="SMART" id="SM00245"/>
    </source>
</evidence>
<feature type="domain" description="Tail specific protease" evidence="1">
    <location>
        <begin position="286"/>
        <end position="489"/>
    </location>
</feature>
<dbReference type="GO" id="GO:0006508">
    <property type="term" value="P:proteolysis"/>
    <property type="evidence" value="ECO:0007669"/>
    <property type="project" value="InterPro"/>
</dbReference>
<dbReference type="SMART" id="SM00245">
    <property type="entry name" value="TSPc"/>
    <property type="match status" value="1"/>
</dbReference>
<comment type="caution">
    <text evidence="2">The sequence shown here is derived from an EMBL/GenBank/DDBJ whole genome shotgun (WGS) entry which is preliminary data.</text>
</comment>
<dbReference type="Proteomes" id="UP000664417">
    <property type="component" value="Unassembled WGS sequence"/>
</dbReference>
<evidence type="ECO:0000313" key="3">
    <source>
        <dbReference type="Proteomes" id="UP000664417"/>
    </source>
</evidence>
<dbReference type="InterPro" id="IPR005151">
    <property type="entry name" value="Tail-specific_protease"/>
</dbReference>
<dbReference type="InterPro" id="IPR029045">
    <property type="entry name" value="ClpP/crotonase-like_dom_sf"/>
</dbReference>
<proteinExistence type="predicted"/>
<evidence type="ECO:0000313" key="2">
    <source>
        <dbReference type="EMBL" id="MBO1319456.1"/>
    </source>
</evidence>
<name>A0A8J7Q728_9BACT</name>